<dbReference type="EMBL" id="MU865440">
    <property type="protein sequence ID" value="KAK4223098.1"/>
    <property type="molecule type" value="Genomic_DNA"/>
</dbReference>
<dbReference type="Proteomes" id="UP001301958">
    <property type="component" value="Unassembled WGS sequence"/>
</dbReference>
<dbReference type="AlphaFoldDB" id="A0AAN7GRX1"/>
<accession>A0AAN7GRX1</accession>
<feature type="transmembrane region" description="Helical" evidence="1">
    <location>
        <begin position="299"/>
        <end position="316"/>
    </location>
</feature>
<evidence type="ECO:0000256" key="1">
    <source>
        <dbReference type="SAM" id="Phobius"/>
    </source>
</evidence>
<feature type="transmembrane region" description="Helical" evidence="1">
    <location>
        <begin position="179"/>
        <end position="200"/>
    </location>
</feature>
<reference evidence="2" key="2">
    <citation type="submission" date="2023-05" db="EMBL/GenBank/DDBJ databases">
        <authorList>
            <consortium name="Lawrence Berkeley National Laboratory"/>
            <person name="Steindorff A."/>
            <person name="Hensen N."/>
            <person name="Bonometti L."/>
            <person name="Westerberg I."/>
            <person name="Brannstrom I.O."/>
            <person name="Guillou S."/>
            <person name="Cros-Aarteil S."/>
            <person name="Calhoun S."/>
            <person name="Haridas S."/>
            <person name="Kuo A."/>
            <person name="Mondo S."/>
            <person name="Pangilinan J."/>
            <person name="Riley R."/>
            <person name="Labutti K."/>
            <person name="Andreopoulos B."/>
            <person name="Lipzen A."/>
            <person name="Chen C."/>
            <person name="Yanf M."/>
            <person name="Daum C."/>
            <person name="Ng V."/>
            <person name="Clum A."/>
            <person name="Ohm R."/>
            <person name="Martin F."/>
            <person name="Silar P."/>
            <person name="Natvig D."/>
            <person name="Lalanne C."/>
            <person name="Gautier V."/>
            <person name="Ament-Velasquez S.L."/>
            <person name="Kruys A."/>
            <person name="Hutchinson M.I."/>
            <person name="Powell A.J."/>
            <person name="Barry K."/>
            <person name="Miller A.N."/>
            <person name="Grigoriev I.V."/>
            <person name="Debuchy R."/>
            <person name="Gladieux P."/>
            <person name="Thoren M.H."/>
            <person name="Johannesson H."/>
        </authorList>
    </citation>
    <scope>NUCLEOTIDE SEQUENCE</scope>
    <source>
        <strain evidence="2">CBS 990.96</strain>
    </source>
</reference>
<sequence>MVAMLFSRSTKFRSPSHRIYENTIAPAVPAANDFIPCPTDLWNEEITKFSKFSSTSVVPHRRRKDHIPTQMSSPTQKLNVGEYTIRQYILPTVGVGLRRPLKYSAFATLVVINALFLEVLYRQIGLPNLEDLEITTGGRTRKHKILIAFVLKRTAAICATANLQLIIANETIVIAEVSISTANLVLVVTNLVIGNPSFVLSRSAQRRRLSVAATSSPTAALSNGNVPSLLRMCECCRQTLEVIFGSMSTLTAPFPMFPESSFPPYQISDTPLRSSARRHSLREYSQDMVSRVRFGPGRAISMAMFAELFFLGFQMFQRVPGASVAMIRTTIITPCTLPENLSPTPVVDNREAKQ</sequence>
<keyword evidence="1" id="KW-0472">Membrane</keyword>
<name>A0AAN7GRX1_9PEZI</name>
<feature type="transmembrane region" description="Helical" evidence="1">
    <location>
        <begin position="145"/>
        <end position="167"/>
    </location>
</feature>
<gene>
    <name evidence="2" type="ORF">QBC38DRAFT_548729</name>
</gene>
<organism evidence="2 3">
    <name type="scientific">Podospora fimiseda</name>
    <dbReference type="NCBI Taxonomy" id="252190"/>
    <lineage>
        <taxon>Eukaryota</taxon>
        <taxon>Fungi</taxon>
        <taxon>Dikarya</taxon>
        <taxon>Ascomycota</taxon>
        <taxon>Pezizomycotina</taxon>
        <taxon>Sordariomycetes</taxon>
        <taxon>Sordariomycetidae</taxon>
        <taxon>Sordariales</taxon>
        <taxon>Podosporaceae</taxon>
        <taxon>Podospora</taxon>
    </lineage>
</organism>
<keyword evidence="3" id="KW-1185">Reference proteome</keyword>
<protein>
    <submittedName>
        <fullName evidence="2">Uncharacterized protein</fullName>
    </submittedName>
</protein>
<keyword evidence="1" id="KW-1133">Transmembrane helix</keyword>
<comment type="caution">
    <text evidence="2">The sequence shown here is derived from an EMBL/GenBank/DDBJ whole genome shotgun (WGS) entry which is preliminary data.</text>
</comment>
<proteinExistence type="predicted"/>
<reference evidence="2" key="1">
    <citation type="journal article" date="2023" name="Mol. Phylogenet. Evol.">
        <title>Genome-scale phylogeny and comparative genomics of the fungal order Sordariales.</title>
        <authorList>
            <person name="Hensen N."/>
            <person name="Bonometti L."/>
            <person name="Westerberg I."/>
            <person name="Brannstrom I.O."/>
            <person name="Guillou S."/>
            <person name="Cros-Aarteil S."/>
            <person name="Calhoun S."/>
            <person name="Haridas S."/>
            <person name="Kuo A."/>
            <person name="Mondo S."/>
            <person name="Pangilinan J."/>
            <person name="Riley R."/>
            <person name="LaButti K."/>
            <person name="Andreopoulos B."/>
            <person name="Lipzen A."/>
            <person name="Chen C."/>
            <person name="Yan M."/>
            <person name="Daum C."/>
            <person name="Ng V."/>
            <person name="Clum A."/>
            <person name="Steindorff A."/>
            <person name="Ohm R.A."/>
            <person name="Martin F."/>
            <person name="Silar P."/>
            <person name="Natvig D.O."/>
            <person name="Lalanne C."/>
            <person name="Gautier V."/>
            <person name="Ament-Velasquez S.L."/>
            <person name="Kruys A."/>
            <person name="Hutchinson M.I."/>
            <person name="Powell A.J."/>
            <person name="Barry K."/>
            <person name="Miller A.N."/>
            <person name="Grigoriev I.V."/>
            <person name="Debuchy R."/>
            <person name="Gladieux P."/>
            <person name="Hiltunen Thoren M."/>
            <person name="Johannesson H."/>
        </authorList>
    </citation>
    <scope>NUCLEOTIDE SEQUENCE</scope>
    <source>
        <strain evidence="2">CBS 990.96</strain>
    </source>
</reference>
<keyword evidence="1" id="KW-0812">Transmembrane</keyword>
<evidence type="ECO:0000313" key="2">
    <source>
        <dbReference type="EMBL" id="KAK4223098.1"/>
    </source>
</evidence>
<evidence type="ECO:0000313" key="3">
    <source>
        <dbReference type="Proteomes" id="UP001301958"/>
    </source>
</evidence>